<dbReference type="RefSeq" id="WP_152966033.1">
    <property type="nucleotide sequence ID" value="NZ_JQKC01000008.1"/>
</dbReference>
<reference evidence="3" key="1">
    <citation type="submission" date="2015-07" db="EMBL/GenBank/DDBJ databases">
        <title>Near-Complete Genome Sequence of the Cellulolytic Bacterium Bacteroides (Pseudobacteroides) cellulosolvens ATCC 35603.</title>
        <authorList>
            <person name="Dassa B."/>
            <person name="Utturkar S.M."/>
            <person name="Klingeman D.M."/>
            <person name="Hurt R.A."/>
            <person name="Keller M."/>
            <person name="Xu J."/>
            <person name="Reddy Y.H.K."/>
            <person name="Borovok I."/>
            <person name="Grinberg I.R."/>
            <person name="Lamed R."/>
            <person name="Zhivin O."/>
            <person name="Bayer E.A."/>
            <person name="Brown S.D."/>
        </authorList>
    </citation>
    <scope>NUCLEOTIDE SEQUENCE [LARGE SCALE GENOMIC DNA]</scope>
    <source>
        <strain evidence="3">DSM 2933</strain>
    </source>
</reference>
<name>A0A0L6JQT6_9FIRM</name>
<keyword evidence="3" id="KW-1185">Reference proteome</keyword>
<keyword evidence="1" id="KW-0812">Transmembrane</keyword>
<protein>
    <submittedName>
        <fullName evidence="2">Uncharacterized protein</fullName>
    </submittedName>
</protein>
<proteinExistence type="predicted"/>
<feature type="transmembrane region" description="Helical" evidence="1">
    <location>
        <begin position="6"/>
        <end position="24"/>
    </location>
</feature>
<dbReference type="STRING" id="398512.Bccel_3336"/>
<keyword evidence="1" id="KW-0472">Membrane</keyword>
<dbReference type="EMBL" id="LGTC01000001">
    <property type="protein sequence ID" value="KNY28065.1"/>
    <property type="molecule type" value="Genomic_DNA"/>
</dbReference>
<dbReference type="Proteomes" id="UP000036923">
    <property type="component" value="Unassembled WGS sequence"/>
</dbReference>
<comment type="caution">
    <text evidence="2">The sequence shown here is derived from an EMBL/GenBank/DDBJ whole genome shotgun (WGS) entry which is preliminary data.</text>
</comment>
<evidence type="ECO:0000313" key="3">
    <source>
        <dbReference type="Proteomes" id="UP000036923"/>
    </source>
</evidence>
<evidence type="ECO:0000256" key="1">
    <source>
        <dbReference type="SAM" id="Phobius"/>
    </source>
</evidence>
<evidence type="ECO:0000313" key="2">
    <source>
        <dbReference type="EMBL" id="KNY28065.1"/>
    </source>
</evidence>
<accession>A0A0L6JQT6</accession>
<gene>
    <name evidence="2" type="ORF">Bccel_3336</name>
</gene>
<keyword evidence="1" id="KW-1133">Transmembrane helix</keyword>
<sequence>MFIWIMATSFFFMLSSTIISYLSPGPTEQQVMMFMQGMMGAMHNSLMGLSMSIEEDFDLKHLIANASAITIPLIFISIILGLYIRYLRGRRNSG</sequence>
<feature type="transmembrane region" description="Helical" evidence="1">
    <location>
        <begin position="62"/>
        <end position="84"/>
    </location>
</feature>
<dbReference type="AlphaFoldDB" id="A0A0L6JQT6"/>
<dbReference type="eggNOG" id="ENOG502ZIVH">
    <property type="taxonomic scope" value="Bacteria"/>
</dbReference>
<organism evidence="2 3">
    <name type="scientific">Pseudobacteroides cellulosolvens ATCC 35603 = DSM 2933</name>
    <dbReference type="NCBI Taxonomy" id="398512"/>
    <lineage>
        <taxon>Bacteria</taxon>
        <taxon>Bacillati</taxon>
        <taxon>Bacillota</taxon>
        <taxon>Clostridia</taxon>
        <taxon>Eubacteriales</taxon>
        <taxon>Oscillospiraceae</taxon>
        <taxon>Pseudobacteroides</taxon>
    </lineage>
</organism>